<evidence type="ECO:0000256" key="9">
    <source>
        <dbReference type="ARBA" id="ARBA00023310"/>
    </source>
</evidence>
<evidence type="ECO:0000256" key="3">
    <source>
        <dbReference type="ARBA" id="ARBA00007681"/>
    </source>
</evidence>
<dbReference type="CDD" id="cd12151">
    <property type="entry name" value="F1-ATPase_gamma"/>
    <property type="match status" value="1"/>
</dbReference>
<keyword evidence="9 10" id="KW-0066">ATP synthesis</keyword>
<reference evidence="11 12" key="1">
    <citation type="submission" date="2023-12" db="EMBL/GenBank/DDBJ databases">
        <title>Denitrificimonas halotolerans sp. nov.,a novel species isolated from landfill leachate.</title>
        <authorList>
            <person name="Wang S."/>
        </authorList>
    </citation>
    <scope>NUCLEOTIDE SEQUENCE [LARGE SCALE GENOMIC DNA]</scope>
    <source>
        <strain evidence="11 12">JX-1</strain>
    </source>
</reference>
<comment type="function">
    <text evidence="1 10">Produces ATP from ADP in the presence of a proton gradient across the membrane. The gamma chain is believed to be important in regulating ATPase activity and the flow of protons through the CF(0) complex.</text>
</comment>
<keyword evidence="5 10" id="KW-0375">Hydrogen ion transport</keyword>
<comment type="subcellular location">
    <subcellularLocation>
        <location evidence="10">Cell membrane</location>
        <topology evidence="10">Peripheral membrane protein</topology>
    </subcellularLocation>
    <subcellularLocation>
        <location evidence="2">Membrane</location>
        <topology evidence="2">Peripheral membrane protein</topology>
    </subcellularLocation>
</comment>
<accession>A0ABU5GS40</accession>
<comment type="subunit">
    <text evidence="10">F-type ATPases have 2 components, CF(1) - the catalytic core - and CF(0) - the membrane proton channel. CF(1) has five subunits: alpha(3), beta(3), gamma(1), delta(1), epsilon(1). CF(0) has three main subunits: a, b and c.</text>
</comment>
<dbReference type="InterPro" id="IPR035968">
    <property type="entry name" value="ATP_synth_F1_ATPase_gsu"/>
</dbReference>
<dbReference type="PRINTS" id="PR00126">
    <property type="entry name" value="ATPASEGAMMA"/>
</dbReference>
<dbReference type="Gene3D" id="3.40.1380.10">
    <property type="match status" value="1"/>
</dbReference>
<evidence type="ECO:0000256" key="4">
    <source>
        <dbReference type="ARBA" id="ARBA00022448"/>
    </source>
</evidence>
<protein>
    <recommendedName>
        <fullName evidence="10">ATP synthase gamma chain</fullName>
    </recommendedName>
    <alternativeName>
        <fullName evidence="10">ATP synthase F1 sector gamma subunit</fullName>
    </alternativeName>
    <alternativeName>
        <fullName evidence="10">F-ATPase gamma subunit</fullName>
    </alternativeName>
</protein>
<sequence length="289" mass="31716">MAGAKEIRSKIASITSTQKITSAMEKVAVSKMRKAQQRMVTGRPYAERIRQVIGHLAEANAEYKHEFMVERPVKRVGYIVVTSDRGLCGGLNFNLFKALFNNMKDLQQEGVQAEFCVIGKKGVSFFKGQGLSITAAITDLGEEPGINDLIGSIKIMLDAFSEGRLDRLYIVSNKFVNTMTQKPTVEQLVPLAVEGEGLDGDRIGSWDYIYEPGAQQLLDSLIVRYIESQVYQAVVENTACEQAARMIAMKNATDNAGDLIDNLQLVYNKARQAAITQEISEIVGGAAAV</sequence>
<evidence type="ECO:0000256" key="2">
    <source>
        <dbReference type="ARBA" id="ARBA00004170"/>
    </source>
</evidence>
<evidence type="ECO:0000256" key="10">
    <source>
        <dbReference type="HAMAP-Rule" id="MF_00815"/>
    </source>
</evidence>
<dbReference type="Proteomes" id="UP001294570">
    <property type="component" value="Unassembled WGS sequence"/>
</dbReference>
<name>A0ABU5GS40_9GAMM</name>
<proteinExistence type="inferred from homology"/>
<dbReference type="InterPro" id="IPR000131">
    <property type="entry name" value="ATP_synth_F1_gsu"/>
</dbReference>
<dbReference type="NCBIfam" id="TIGR01146">
    <property type="entry name" value="ATPsyn_F1gamma"/>
    <property type="match status" value="1"/>
</dbReference>
<dbReference type="RefSeq" id="WP_321553894.1">
    <property type="nucleotide sequence ID" value="NZ_JAXIVU010000013.1"/>
</dbReference>
<dbReference type="NCBIfam" id="NF004144">
    <property type="entry name" value="PRK05621.1-1"/>
    <property type="match status" value="1"/>
</dbReference>
<evidence type="ECO:0000256" key="1">
    <source>
        <dbReference type="ARBA" id="ARBA00003456"/>
    </source>
</evidence>
<evidence type="ECO:0000313" key="11">
    <source>
        <dbReference type="EMBL" id="MDY7219803.1"/>
    </source>
</evidence>
<dbReference type="Gene3D" id="1.10.287.80">
    <property type="entry name" value="ATP synthase, gamma subunit, helix hairpin domain"/>
    <property type="match status" value="2"/>
</dbReference>
<dbReference type="PROSITE" id="PS00153">
    <property type="entry name" value="ATPASE_GAMMA"/>
    <property type="match status" value="1"/>
</dbReference>
<evidence type="ECO:0000256" key="5">
    <source>
        <dbReference type="ARBA" id="ARBA00022781"/>
    </source>
</evidence>
<keyword evidence="6 10" id="KW-0406">Ion transport</keyword>
<organism evidence="11 12">
    <name type="scientific">Denitrificimonas halotolerans</name>
    <dbReference type="NCBI Taxonomy" id="3098930"/>
    <lineage>
        <taxon>Bacteria</taxon>
        <taxon>Pseudomonadati</taxon>
        <taxon>Pseudomonadota</taxon>
        <taxon>Gammaproteobacteria</taxon>
        <taxon>Pseudomonadales</taxon>
        <taxon>Pseudomonadaceae</taxon>
        <taxon>Denitrificimonas</taxon>
    </lineage>
</organism>
<keyword evidence="4 10" id="KW-0813">Transport</keyword>
<keyword evidence="10" id="KW-1003">Cell membrane</keyword>
<evidence type="ECO:0000313" key="12">
    <source>
        <dbReference type="Proteomes" id="UP001294570"/>
    </source>
</evidence>
<dbReference type="Pfam" id="PF00231">
    <property type="entry name" value="ATP-synt"/>
    <property type="match status" value="1"/>
</dbReference>
<evidence type="ECO:0000256" key="6">
    <source>
        <dbReference type="ARBA" id="ARBA00023065"/>
    </source>
</evidence>
<comment type="similarity">
    <text evidence="3 10">Belongs to the ATPase gamma chain family.</text>
</comment>
<keyword evidence="8 10" id="KW-0139">CF(1)</keyword>
<dbReference type="EMBL" id="JAXIVU010000013">
    <property type="protein sequence ID" value="MDY7219803.1"/>
    <property type="molecule type" value="Genomic_DNA"/>
</dbReference>
<gene>
    <name evidence="10 11" type="primary">atpG</name>
    <name evidence="11" type="ORF">TOI97_09550</name>
</gene>
<evidence type="ECO:0000256" key="8">
    <source>
        <dbReference type="ARBA" id="ARBA00023196"/>
    </source>
</evidence>
<dbReference type="PANTHER" id="PTHR11693">
    <property type="entry name" value="ATP SYNTHASE GAMMA CHAIN"/>
    <property type="match status" value="1"/>
</dbReference>
<dbReference type="PANTHER" id="PTHR11693:SF22">
    <property type="entry name" value="ATP SYNTHASE SUBUNIT GAMMA, MITOCHONDRIAL"/>
    <property type="match status" value="1"/>
</dbReference>
<keyword evidence="7 10" id="KW-0472">Membrane</keyword>
<keyword evidence="12" id="KW-1185">Reference proteome</keyword>
<dbReference type="HAMAP" id="MF_00815">
    <property type="entry name" value="ATP_synth_gamma_bact"/>
    <property type="match status" value="1"/>
</dbReference>
<comment type="caution">
    <text evidence="11">The sequence shown here is derived from an EMBL/GenBank/DDBJ whole genome shotgun (WGS) entry which is preliminary data.</text>
</comment>
<dbReference type="InterPro" id="IPR023632">
    <property type="entry name" value="ATP_synth_F1_gsu_CS"/>
</dbReference>
<dbReference type="SUPFAM" id="SSF52943">
    <property type="entry name" value="ATP synthase (F1-ATPase), gamma subunit"/>
    <property type="match status" value="1"/>
</dbReference>
<evidence type="ECO:0000256" key="7">
    <source>
        <dbReference type="ARBA" id="ARBA00023136"/>
    </source>
</evidence>